<evidence type="ECO:0000256" key="5">
    <source>
        <dbReference type="ARBA" id="ARBA00023136"/>
    </source>
</evidence>
<evidence type="ECO:0000256" key="1">
    <source>
        <dbReference type="ARBA" id="ARBA00004141"/>
    </source>
</evidence>
<dbReference type="Pfam" id="PF00335">
    <property type="entry name" value="Tetraspanin"/>
    <property type="match status" value="1"/>
</dbReference>
<dbReference type="InterPro" id="IPR044991">
    <property type="entry name" value="TET_plant"/>
</dbReference>
<feature type="transmembrane region" description="Helical" evidence="6">
    <location>
        <begin position="32"/>
        <end position="55"/>
    </location>
</feature>
<dbReference type="InParanoid" id="A0A1Q3B740"/>
<comment type="subcellular location">
    <subcellularLocation>
        <location evidence="1">Membrane</location>
        <topology evidence="1">Multi-pass membrane protein</topology>
    </subcellularLocation>
</comment>
<dbReference type="AlphaFoldDB" id="A0A1Q3B740"/>
<comment type="similarity">
    <text evidence="2">Belongs to the tetraspanin (TM4SF) family.</text>
</comment>
<name>A0A1Q3B740_CEPFO</name>
<proteinExistence type="inferred from homology"/>
<dbReference type="EMBL" id="BDDD01000320">
    <property type="protein sequence ID" value="GAV63760.1"/>
    <property type="molecule type" value="Genomic_DNA"/>
</dbReference>
<dbReference type="STRING" id="3775.A0A1Q3B740"/>
<evidence type="ECO:0000256" key="2">
    <source>
        <dbReference type="ARBA" id="ARBA00006840"/>
    </source>
</evidence>
<dbReference type="GO" id="GO:0016020">
    <property type="term" value="C:membrane"/>
    <property type="evidence" value="ECO:0007669"/>
    <property type="project" value="UniProtKB-SubCell"/>
</dbReference>
<dbReference type="PANTHER" id="PTHR32191">
    <property type="entry name" value="TETRASPANIN-8-RELATED"/>
    <property type="match status" value="1"/>
</dbReference>
<keyword evidence="8" id="KW-1185">Reference proteome</keyword>
<reference evidence="8" key="1">
    <citation type="submission" date="2016-04" db="EMBL/GenBank/DDBJ databases">
        <title>Cephalotus genome sequencing.</title>
        <authorList>
            <person name="Fukushima K."/>
            <person name="Hasebe M."/>
            <person name="Fang X."/>
        </authorList>
    </citation>
    <scope>NUCLEOTIDE SEQUENCE [LARGE SCALE GENOMIC DNA]</scope>
    <source>
        <strain evidence="8">cv. St1</strain>
    </source>
</reference>
<dbReference type="InterPro" id="IPR018499">
    <property type="entry name" value="Tetraspanin/Peripherin"/>
</dbReference>
<dbReference type="Proteomes" id="UP000187406">
    <property type="component" value="Unassembled WGS sequence"/>
</dbReference>
<evidence type="ECO:0000256" key="6">
    <source>
        <dbReference type="SAM" id="Phobius"/>
    </source>
</evidence>
<keyword evidence="4 6" id="KW-1133">Transmembrane helix</keyword>
<organism evidence="7 8">
    <name type="scientific">Cephalotus follicularis</name>
    <name type="common">Albany pitcher plant</name>
    <dbReference type="NCBI Taxonomy" id="3775"/>
    <lineage>
        <taxon>Eukaryota</taxon>
        <taxon>Viridiplantae</taxon>
        <taxon>Streptophyta</taxon>
        <taxon>Embryophyta</taxon>
        <taxon>Tracheophyta</taxon>
        <taxon>Spermatophyta</taxon>
        <taxon>Magnoliopsida</taxon>
        <taxon>eudicotyledons</taxon>
        <taxon>Gunneridae</taxon>
        <taxon>Pentapetalae</taxon>
        <taxon>rosids</taxon>
        <taxon>fabids</taxon>
        <taxon>Oxalidales</taxon>
        <taxon>Cephalotaceae</taxon>
        <taxon>Cephalotus</taxon>
    </lineage>
</organism>
<accession>A0A1Q3B740</accession>
<sequence length="130" mass="15406">MENPLLITGNIFSIVSLLRLIGLCCKSNIVMWIYWFVMVLLIIVLMEFTIFTFYVTNEKAGMMLTRDQRISSREDTRHWLQRHFISGENWYKIRSCLVDVQVCKSLANFVDQTHEDFNTRKLSPIHVLFL</sequence>
<dbReference type="GO" id="GO:0009734">
    <property type="term" value="P:auxin-activated signaling pathway"/>
    <property type="evidence" value="ECO:0007669"/>
    <property type="project" value="InterPro"/>
</dbReference>
<dbReference type="OrthoDB" id="672773at2759"/>
<feature type="transmembrane region" description="Helical" evidence="6">
    <location>
        <begin position="6"/>
        <end position="25"/>
    </location>
</feature>
<evidence type="ECO:0000313" key="7">
    <source>
        <dbReference type="EMBL" id="GAV63760.1"/>
    </source>
</evidence>
<keyword evidence="3 6" id="KW-0812">Transmembrane</keyword>
<protein>
    <submittedName>
        <fullName evidence="7">Tetraspannin domain-containing protein</fullName>
    </submittedName>
</protein>
<evidence type="ECO:0000256" key="3">
    <source>
        <dbReference type="ARBA" id="ARBA00022692"/>
    </source>
</evidence>
<gene>
    <name evidence="7" type="ORF">CFOL_v3_07278</name>
</gene>
<evidence type="ECO:0000313" key="8">
    <source>
        <dbReference type="Proteomes" id="UP000187406"/>
    </source>
</evidence>
<comment type="caution">
    <text evidence="7">The sequence shown here is derived from an EMBL/GenBank/DDBJ whole genome shotgun (WGS) entry which is preliminary data.</text>
</comment>
<evidence type="ECO:0000256" key="4">
    <source>
        <dbReference type="ARBA" id="ARBA00022989"/>
    </source>
</evidence>
<keyword evidence="5 6" id="KW-0472">Membrane</keyword>